<dbReference type="PIRSF" id="PIRSF025007">
    <property type="entry name" value="Sec15"/>
    <property type="match status" value="1"/>
</dbReference>
<dbReference type="Pfam" id="PF20651">
    <property type="entry name" value="EXOC6_Sec15_N"/>
    <property type="match status" value="1"/>
</dbReference>
<feature type="domain" description="Exocyst complex component EXOC6/Sec15 N-terminal" evidence="7">
    <location>
        <begin position="54"/>
        <end position="224"/>
    </location>
</feature>
<name>A0A8K0NUJ1_9TREE</name>
<dbReference type="Gene3D" id="1.20.58.670">
    <property type="entry name" value="Dsl1p vesicle tethering complex, Tip20p subunit, domain D"/>
    <property type="match status" value="1"/>
</dbReference>
<evidence type="ECO:0000313" key="9">
    <source>
        <dbReference type="Proteomes" id="UP000812966"/>
    </source>
</evidence>
<proteinExistence type="inferred from homology"/>
<dbReference type="InterPro" id="IPR046361">
    <property type="entry name" value="EXOC6/Sec15_C"/>
</dbReference>
<reference evidence="8" key="1">
    <citation type="submission" date="2020-04" db="EMBL/GenBank/DDBJ databases">
        <title>Analysis of mating type loci in Filobasidium floriforme.</title>
        <authorList>
            <person name="Nowrousian M."/>
        </authorList>
    </citation>
    <scope>NUCLEOTIDE SEQUENCE</scope>
    <source>
        <strain evidence="8">CBS 6242</strain>
    </source>
</reference>
<evidence type="ECO:0000259" key="7">
    <source>
        <dbReference type="Pfam" id="PF20651"/>
    </source>
</evidence>
<dbReference type="PANTHER" id="PTHR12702">
    <property type="entry name" value="SEC15"/>
    <property type="match status" value="1"/>
</dbReference>
<dbReference type="InterPro" id="IPR048359">
    <property type="entry name" value="EXOC6_Sec15_N"/>
</dbReference>
<keyword evidence="4" id="KW-0175">Coiled coil</keyword>
<dbReference type="InterPro" id="IPR042045">
    <property type="entry name" value="EXOC6/Sec15_C_dom1"/>
</dbReference>
<evidence type="ECO:0000256" key="2">
    <source>
        <dbReference type="ARBA" id="ARBA00022448"/>
    </source>
</evidence>
<dbReference type="AlphaFoldDB" id="A0A8K0NUJ1"/>
<keyword evidence="3 5" id="KW-0268">Exocytosis</keyword>
<evidence type="ECO:0000256" key="1">
    <source>
        <dbReference type="ARBA" id="ARBA00007944"/>
    </source>
</evidence>
<evidence type="ECO:0000256" key="4">
    <source>
        <dbReference type="ARBA" id="ARBA00023054"/>
    </source>
</evidence>
<gene>
    <name evidence="8" type="ORF">FFLO_01788</name>
</gene>
<dbReference type="GO" id="GO:0006886">
    <property type="term" value="P:intracellular protein transport"/>
    <property type="evidence" value="ECO:0007669"/>
    <property type="project" value="InterPro"/>
</dbReference>
<dbReference type="InterPro" id="IPR042044">
    <property type="entry name" value="EXOC6PINT-1/Sec15/Tip20_C_dom2"/>
</dbReference>
<dbReference type="PANTHER" id="PTHR12702:SF0">
    <property type="entry name" value="EXOCYST COMPLEX COMPONENT 6"/>
    <property type="match status" value="1"/>
</dbReference>
<dbReference type="FunFam" id="1.10.357.30:FF:000004">
    <property type="entry name" value="Exocyst complex component SEC15"/>
    <property type="match status" value="1"/>
</dbReference>
<dbReference type="GO" id="GO:0006893">
    <property type="term" value="P:Golgi to plasma membrane transport"/>
    <property type="evidence" value="ECO:0007669"/>
    <property type="project" value="TreeGrafter"/>
</dbReference>
<protein>
    <recommendedName>
        <fullName evidence="5">Exocyst complex component SEC15</fullName>
    </recommendedName>
</protein>
<evidence type="ECO:0000256" key="3">
    <source>
        <dbReference type="ARBA" id="ARBA00022483"/>
    </source>
</evidence>
<comment type="similarity">
    <text evidence="1 5">Belongs to the SEC15 family.</text>
</comment>
<evidence type="ECO:0000313" key="8">
    <source>
        <dbReference type="EMBL" id="KAG7562727.1"/>
    </source>
</evidence>
<dbReference type="GO" id="GO:0090522">
    <property type="term" value="P:vesicle tethering involved in exocytosis"/>
    <property type="evidence" value="ECO:0007669"/>
    <property type="project" value="UniProtKB-UniRule"/>
</dbReference>
<keyword evidence="2 5" id="KW-0813">Transport</keyword>
<dbReference type="Proteomes" id="UP000812966">
    <property type="component" value="Unassembled WGS sequence"/>
</dbReference>
<dbReference type="GO" id="GO:0000145">
    <property type="term" value="C:exocyst"/>
    <property type="evidence" value="ECO:0007669"/>
    <property type="project" value="UniProtKB-UniRule"/>
</dbReference>
<comment type="function">
    <text evidence="5">Component of the exocyst complex involved in the docking of exocytic vesicles with fusion sites on the plasma membrane.</text>
</comment>
<evidence type="ECO:0000259" key="6">
    <source>
        <dbReference type="Pfam" id="PF04091"/>
    </source>
</evidence>
<evidence type="ECO:0000256" key="5">
    <source>
        <dbReference type="PIRNR" id="PIRNR025007"/>
    </source>
</evidence>
<dbReference type="Pfam" id="PF04091">
    <property type="entry name" value="Sec15_C"/>
    <property type="match status" value="1"/>
</dbReference>
<sequence length="800" mass="90770">MSKKRPTYTNAEIETHLSQLSIPATGGQENLEALAPLVVSLQDTSTEQVYLRSLDRFVEEKEKQIEEICGDNYEDFVSSVSTLLSVRQGTAHLRRRIGELDGQMGDVGRALTDKASSKRALLKQRKIAQNIDEAIDTLQTCLRVLDLVNRVRDMINEGKHFAALRAMEDLQTLPPSAISETPFFQHIMSSLPSLHAEIKSAVTASEKNWLLDMREVSAQVGRLALIQMETRMRKWKSKQDRDPGLRHIRVGDPIELASNDKTEFDPLNNDQVQVDLRPLLQCIHIYNALECRPELQRNYQEDRKQQANLIFSQRSTINASSIKTALQPLLEDLVGFFIIEKQVLRICRDFRTSQEVDLLWDEMCDRIARIVSEGLKTCEDLETFLAVKPVVLAFEQTLQGYGFDVSALSRLLMTLFERYSNLLQRKFSAEFDQIVMEDDNQPMMVQNQEEFDQVVSACWLATGEAEQIAIQGFPQALPFSQTFPMCCINIRNFVDQFYQFVEGVPHRRSGIDEVLRRSLDGLLISHVSKNICDKVNTMKNLSQVAQVVINVEHFVVAVDELESVLVDLKYVKSTLITLQSGASLQSTLEFAQSRIDKIIADKLDQFFEMGWEEFDWTPKLSETYFDANTKREPSTYLFEMITFLTAYVDSVLIGLREDVRGRAYRGALEHVRDGLLNLLVTQDIPKANEQAFKNLLDDIEFVEREMGSLGLDEAAVGLGQVFGEIKGSINLILSDSVQLYVSDPSVRASHAQVRPRNLKIMLEKLARWTPEPTRLTGADAERMAGRRRQADSVANLLASS</sequence>
<dbReference type="EMBL" id="JABELV010000026">
    <property type="protein sequence ID" value="KAG7562727.1"/>
    <property type="molecule type" value="Genomic_DNA"/>
</dbReference>
<feature type="domain" description="Exocyst complex subunit EXOC6/Sec15 C-terminal" evidence="6">
    <location>
        <begin position="408"/>
        <end position="764"/>
    </location>
</feature>
<comment type="caution">
    <text evidence="8">The sequence shown here is derived from an EMBL/GenBank/DDBJ whole genome shotgun (WGS) entry which is preliminary data.</text>
</comment>
<organism evidence="8 9">
    <name type="scientific">Filobasidium floriforme</name>
    <dbReference type="NCBI Taxonomy" id="5210"/>
    <lineage>
        <taxon>Eukaryota</taxon>
        <taxon>Fungi</taxon>
        <taxon>Dikarya</taxon>
        <taxon>Basidiomycota</taxon>
        <taxon>Agaricomycotina</taxon>
        <taxon>Tremellomycetes</taxon>
        <taxon>Filobasidiales</taxon>
        <taxon>Filobasidiaceae</taxon>
        <taxon>Filobasidium</taxon>
    </lineage>
</organism>
<dbReference type="InterPro" id="IPR007225">
    <property type="entry name" value="EXOC6/Sec15"/>
</dbReference>
<keyword evidence="9" id="KW-1185">Reference proteome</keyword>
<dbReference type="Gene3D" id="1.10.357.30">
    <property type="entry name" value="Exocyst complex subunit Sec15 C-terminal domain, N-terminal subdomain"/>
    <property type="match status" value="1"/>
</dbReference>
<dbReference type="GO" id="GO:0016020">
    <property type="term" value="C:membrane"/>
    <property type="evidence" value="ECO:0007669"/>
    <property type="project" value="TreeGrafter"/>
</dbReference>
<accession>A0A8K0NUJ1</accession>